<sequence length="735" mass="82081">MASNLTYFITGANRGLGKGFITNLLKRPNVNVIAAARDPAAAGEFGITSIDVVIANAGVYYAAKRTLDNDLSAFRDHFNINTTGVVALLQGLAPLLKASKTGNPRFIALSSTLGSHSAQKGLAGLTIGPYGASKAALNWIIQKVHYEEPWLTTFVVNPGYVMTDMFVSSTAELSLDPAAMDTIPVESQLNLIEAAELAPSVKRFIPSEFGFKIGPEHVDRSPSFPFKIDTVHRLERSPLEFTLIHTGVFIDYLVYPRIPSHMECQTVWFHLGLNLAAIPGDGNRTLALTHTKDVGEFVSLVLDLPKWERRYYGYADRLTLNDIVQVIEEIKAVKLDVTYDLRDALNRGECTLLPGPTESEFTDSKFDGQVLFKAYLAKLGSIVDDGLADLDAPEPIKETFPTYDPLTVRGTVEKWFAVGGDQDSSLGTDFASSSSSIRSSILSYRQENGRTYHRYKDGKYNMPNDDLECERLDLQHHLVTLTLGGRLGMAPPNDPDSKVGRVLDVGTGTGIWAVDFGDEHPESQVVGVDLSPIQPSFVPPNVEFFVDDIEEPWSFSKPFDYVHSRMMTFSIKSWPEYIRNIYDNLNPGGYVELVEIDLFGKSDDGTLKEHHELSRCVRLLDEASTKIGRKFQDNKKNKDILRETGFVDIVETTFKWPTGPWPKDKKYKELGQWYNTSMDAFQGLESLVMAAFTRVLGWTKEEVIVHLAMVRKEMSDKSIHAYWPIYSTYGRRPLE</sequence>
<reference evidence="4 5" key="1">
    <citation type="submission" date="2017-06" db="EMBL/GenBank/DDBJ databases">
        <title>Comparative genomic analysis of Ambrosia Fusariam Clade fungi.</title>
        <authorList>
            <person name="Stajich J.E."/>
            <person name="Carrillo J."/>
            <person name="Kijimoto T."/>
            <person name="Eskalen A."/>
            <person name="O'Donnell K."/>
            <person name="Kasson M."/>
        </authorList>
    </citation>
    <scope>NUCLEOTIDE SEQUENCE [LARGE SCALE GENOMIC DNA]</scope>
    <source>
        <strain evidence="4 5">NRRL62606</strain>
    </source>
</reference>
<dbReference type="InterPro" id="IPR002347">
    <property type="entry name" value="SDR_fam"/>
</dbReference>
<dbReference type="SUPFAM" id="SSF53335">
    <property type="entry name" value="S-adenosyl-L-methionine-dependent methyltransferases"/>
    <property type="match status" value="1"/>
</dbReference>
<dbReference type="InterPro" id="IPR020904">
    <property type="entry name" value="Sc_DH/Rdtase_CS"/>
</dbReference>
<keyword evidence="5" id="KW-1185">Reference proteome</keyword>
<dbReference type="PROSITE" id="PS00061">
    <property type="entry name" value="ADH_SHORT"/>
    <property type="match status" value="1"/>
</dbReference>
<dbReference type="Proteomes" id="UP000287972">
    <property type="component" value="Unassembled WGS sequence"/>
</dbReference>
<dbReference type="PANTHER" id="PTHR43591">
    <property type="entry name" value="METHYLTRANSFERASE"/>
    <property type="match status" value="1"/>
</dbReference>
<name>A0A428RFJ6_9HYPO</name>
<dbReference type="Gene3D" id="3.40.50.720">
    <property type="entry name" value="NAD(P)-binding Rossmann-like Domain"/>
    <property type="match status" value="3"/>
</dbReference>
<dbReference type="PANTHER" id="PTHR43591:SF31">
    <property type="entry name" value="LAEA-LIKE, PUTATIVE (AFU_ORTHOLOGUE AFUA_8G01930)-RELATED"/>
    <property type="match status" value="1"/>
</dbReference>
<accession>A0A428RFJ6</accession>
<dbReference type="Gene3D" id="3.40.50.150">
    <property type="entry name" value="Vaccinia Virus protein VP39"/>
    <property type="match status" value="1"/>
</dbReference>
<dbReference type="Pfam" id="PF00106">
    <property type="entry name" value="adh_short"/>
    <property type="match status" value="1"/>
</dbReference>
<evidence type="ECO:0000259" key="3">
    <source>
        <dbReference type="Pfam" id="PF05368"/>
    </source>
</evidence>
<dbReference type="CDD" id="cd02440">
    <property type="entry name" value="AdoMet_MTases"/>
    <property type="match status" value="1"/>
</dbReference>
<comment type="caution">
    <text evidence="4">The sequence shown here is derived from an EMBL/GenBank/DDBJ whole genome shotgun (WGS) entry which is preliminary data.</text>
</comment>
<dbReference type="PRINTS" id="PR00081">
    <property type="entry name" value="GDHRDH"/>
</dbReference>
<dbReference type="InterPro" id="IPR036291">
    <property type="entry name" value="NAD(P)-bd_dom_sf"/>
</dbReference>
<organism evidence="4 5">
    <name type="scientific">Fusarium floridanum</name>
    <dbReference type="NCBI Taxonomy" id="1325733"/>
    <lineage>
        <taxon>Eukaryota</taxon>
        <taxon>Fungi</taxon>
        <taxon>Dikarya</taxon>
        <taxon>Ascomycota</taxon>
        <taxon>Pezizomycotina</taxon>
        <taxon>Sordariomycetes</taxon>
        <taxon>Hypocreomycetidae</taxon>
        <taxon>Hypocreales</taxon>
        <taxon>Nectriaceae</taxon>
        <taxon>Fusarium</taxon>
        <taxon>Fusarium solani species complex</taxon>
    </lineage>
</organism>
<evidence type="ECO:0000313" key="4">
    <source>
        <dbReference type="EMBL" id="RSL76305.1"/>
    </source>
</evidence>
<dbReference type="Pfam" id="PF13489">
    <property type="entry name" value="Methyltransf_23"/>
    <property type="match status" value="1"/>
</dbReference>
<protein>
    <recommendedName>
        <fullName evidence="3">NmrA-like domain-containing protein</fullName>
    </recommendedName>
</protein>
<comment type="similarity">
    <text evidence="2">Belongs to the methyltransferase superfamily. LaeA methyltransferase family.</text>
</comment>
<dbReference type="EMBL" id="NKCL01000302">
    <property type="protein sequence ID" value="RSL76305.1"/>
    <property type="molecule type" value="Genomic_DNA"/>
</dbReference>
<evidence type="ECO:0000256" key="2">
    <source>
        <dbReference type="ARBA" id="ARBA00038158"/>
    </source>
</evidence>
<evidence type="ECO:0000256" key="1">
    <source>
        <dbReference type="ARBA" id="ARBA00022857"/>
    </source>
</evidence>
<dbReference type="Gene3D" id="3.90.25.10">
    <property type="entry name" value="UDP-galactose 4-epimerase, domain 1"/>
    <property type="match status" value="1"/>
</dbReference>
<feature type="domain" description="NmrA-like" evidence="3">
    <location>
        <begin position="185"/>
        <end position="329"/>
    </location>
</feature>
<dbReference type="AlphaFoldDB" id="A0A428RFJ6"/>
<keyword evidence="1" id="KW-0521">NADP</keyword>
<dbReference type="Pfam" id="PF05368">
    <property type="entry name" value="NmrA"/>
    <property type="match status" value="1"/>
</dbReference>
<dbReference type="InterPro" id="IPR008030">
    <property type="entry name" value="NmrA-like"/>
</dbReference>
<dbReference type="InterPro" id="IPR029063">
    <property type="entry name" value="SAM-dependent_MTases_sf"/>
</dbReference>
<dbReference type="GO" id="GO:0008168">
    <property type="term" value="F:methyltransferase activity"/>
    <property type="evidence" value="ECO:0007669"/>
    <property type="project" value="TreeGrafter"/>
</dbReference>
<gene>
    <name evidence="4" type="ORF">CEP51_010083</name>
</gene>
<dbReference type="SUPFAM" id="SSF51735">
    <property type="entry name" value="NAD(P)-binding Rossmann-fold domains"/>
    <property type="match status" value="2"/>
</dbReference>
<evidence type="ECO:0000313" key="5">
    <source>
        <dbReference type="Proteomes" id="UP000287972"/>
    </source>
</evidence>
<proteinExistence type="inferred from homology"/>